<evidence type="ECO:0000256" key="6">
    <source>
        <dbReference type="ARBA" id="ARBA00066174"/>
    </source>
</evidence>
<dbReference type="PROSITE" id="PS51310">
    <property type="entry name" value="VPS28_C"/>
    <property type="match status" value="1"/>
</dbReference>
<dbReference type="PANTHER" id="PTHR12937:SF0">
    <property type="entry name" value="VACUOLAR PROTEIN SORTING-ASSOCIATED PROTEIN 28 HOMOLOG"/>
    <property type="match status" value="1"/>
</dbReference>
<dbReference type="InterPro" id="IPR017899">
    <property type="entry name" value="VPS28_C"/>
</dbReference>
<dbReference type="PROSITE" id="PS51313">
    <property type="entry name" value="VPS28_N"/>
    <property type="match status" value="1"/>
</dbReference>
<evidence type="ECO:0000256" key="8">
    <source>
        <dbReference type="PROSITE-ProRule" id="PRU00642"/>
    </source>
</evidence>
<evidence type="ECO:0000256" key="3">
    <source>
        <dbReference type="ARBA" id="ARBA00022753"/>
    </source>
</evidence>
<evidence type="ECO:0000256" key="5">
    <source>
        <dbReference type="ARBA" id="ARBA00056039"/>
    </source>
</evidence>
<dbReference type="SUPFAM" id="SSF140427">
    <property type="entry name" value="VPS28 C-terminal domain-like"/>
    <property type="match status" value="1"/>
</dbReference>
<protein>
    <recommendedName>
        <fullName evidence="7">Vacuolar protein sorting-associated protein 28 homolog</fullName>
    </recommendedName>
</protein>
<evidence type="ECO:0000313" key="12">
    <source>
        <dbReference type="Proteomes" id="UP001168821"/>
    </source>
</evidence>
<dbReference type="GO" id="GO:0000813">
    <property type="term" value="C:ESCRT I complex"/>
    <property type="evidence" value="ECO:0007669"/>
    <property type="project" value="UniProtKB-UniRule"/>
</dbReference>
<evidence type="ECO:0000256" key="4">
    <source>
        <dbReference type="ARBA" id="ARBA00022927"/>
    </source>
</evidence>
<comment type="function">
    <text evidence="7">Component of the ESCRT-I complex (endosomal sorting complex required for transport I), a regulator of vesicular trafficking process.</text>
</comment>
<keyword evidence="4 7" id="KW-0653">Protein transport</keyword>
<comment type="similarity">
    <text evidence="7 8">Belongs to the VPS28 family.</text>
</comment>
<keyword evidence="2 7" id="KW-0813">Transport</keyword>
<dbReference type="Gene3D" id="1.20.120.1130">
    <property type="match status" value="1"/>
</dbReference>
<dbReference type="EMBL" id="JALNTZ010002276">
    <property type="protein sequence ID" value="KAJ3619173.1"/>
    <property type="molecule type" value="Genomic_DNA"/>
</dbReference>
<dbReference type="InterPro" id="IPR037202">
    <property type="entry name" value="ESCRT_assembly_dom"/>
</dbReference>
<comment type="caution">
    <text evidence="11">The sequence shown here is derived from an EMBL/GenBank/DDBJ whole genome shotgun (WGS) entry which is preliminary data.</text>
</comment>
<dbReference type="AlphaFoldDB" id="A0AA38HHA4"/>
<dbReference type="SUPFAM" id="SSF140111">
    <property type="entry name" value="Endosomal sorting complex assembly domain"/>
    <property type="match status" value="1"/>
</dbReference>
<dbReference type="PANTHER" id="PTHR12937">
    <property type="entry name" value="VACUOLAR PROTEIN SORTING 28, ISOFORM 2 VPS28"/>
    <property type="match status" value="1"/>
</dbReference>
<dbReference type="PIRSF" id="PIRSF017535">
    <property type="entry name" value="VPS28"/>
    <property type="match status" value="1"/>
</dbReference>
<dbReference type="InterPro" id="IPR037206">
    <property type="entry name" value="VPS28_C_sf"/>
</dbReference>
<keyword evidence="3 7" id="KW-0967">Endosome</keyword>
<dbReference type="InterPro" id="IPR007143">
    <property type="entry name" value="Vps28"/>
</dbReference>
<sequence>MYDNMADLFSIVQTLDLLEKAYVKDSVTAEEYTPACERLIAQYKTCKNLLLHEVTDLESFMKKYSFSCPAAYNRLKIGVPATIEHGGLTEVEGKKVSQYVAEVVQYFITLMDSVKLNMVAIDEIHPQLNDLLQSMNKIKSLQEDSENFDFKSKIRQWLEITNTMKASDELNEEQKRQLLFDLEQAHNAFYRALAK</sequence>
<comment type="subunit">
    <text evidence="6">Component of the ESCRT-I complex (endosomal sorting complex required for transport I).</text>
</comment>
<organism evidence="11 12">
    <name type="scientific">Zophobas morio</name>
    <dbReference type="NCBI Taxonomy" id="2755281"/>
    <lineage>
        <taxon>Eukaryota</taxon>
        <taxon>Metazoa</taxon>
        <taxon>Ecdysozoa</taxon>
        <taxon>Arthropoda</taxon>
        <taxon>Hexapoda</taxon>
        <taxon>Insecta</taxon>
        <taxon>Pterygota</taxon>
        <taxon>Neoptera</taxon>
        <taxon>Endopterygota</taxon>
        <taxon>Coleoptera</taxon>
        <taxon>Polyphaga</taxon>
        <taxon>Cucujiformia</taxon>
        <taxon>Tenebrionidae</taxon>
        <taxon>Zophobas</taxon>
    </lineage>
</organism>
<gene>
    <name evidence="11" type="ORF">Zmor_008752</name>
</gene>
<dbReference type="GO" id="GO:0043328">
    <property type="term" value="P:protein transport to vacuole involved in ubiquitin-dependent protein catabolic process via the multivesicular body sorting pathway"/>
    <property type="evidence" value="ECO:0007669"/>
    <property type="project" value="TreeGrafter"/>
</dbReference>
<feature type="domain" description="VPS28 C-terminal" evidence="9">
    <location>
        <begin position="95"/>
        <end position="194"/>
    </location>
</feature>
<name>A0AA38HHA4_9CUCU</name>
<evidence type="ECO:0000256" key="1">
    <source>
        <dbReference type="ARBA" id="ARBA00004177"/>
    </source>
</evidence>
<accession>A0AA38HHA4</accession>
<evidence type="ECO:0000256" key="7">
    <source>
        <dbReference type="PIRNR" id="PIRNR017535"/>
    </source>
</evidence>
<dbReference type="Gene3D" id="1.20.1440.200">
    <property type="match status" value="1"/>
</dbReference>
<comment type="function">
    <text evidence="5">Component of the ESCRT-I complex, a regulator of vesicular trafficking process.</text>
</comment>
<dbReference type="FunFam" id="1.20.120.1130:FF:000001">
    <property type="entry name" value="Vacuolar protein sorting-associated protein 28 homolog"/>
    <property type="match status" value="1"/>
</dbReference>
<reference evidence="11" key="1">
    <citation type="journal article" date="2023" name="G3 (Bethesda)">
        <title>Whole genome assemblies of Zophobas morio and Tenebrio molitor.</title>
        <authorList>
            <person name="Kaur S."/>
            <person name="Stinson S.A."/>
            <person name="diCenzo G.C."/>
        </authorList>
    </citation>
    <scope>NUCLEOTIDE SEQUENCE</scope>
    <source>
        <strain evidence="11">QUZm001</strain>
    </source>
</reference>
<evidence type="ECO:0000256" key="2">
    <source>
        <dbReference type="ARBA" id="ARBA00022448"/>
    </source>
</evidence>
<dbReference type="Pfam" id="PF03997">
    <property type="entry name" value="VPS28"/>
    <property type="match status" value="1"/>
</dbReference>
<proteinExistence type="inferred from homology"/>
<dbReference type="InterPro" id="IPR038358">
    <property type="entry name" value="VPS28_N_sf"/>
</dbReference>
<evidence type="ECO:0000259" key="10">
    <source>
        <dbReference type="PROSITE" id="PS51313"/>
    </source>
</evidence>
<evidence type="ECO:0000259" key="9">
    <source>
        <dbReference type="PROSITE" id="PS51310"/>
    </source>
</evidence>
<evidence type="ECO:0000313" key="11">
    <source>
        <dbReference type="EMBL" id="KAJ3619173.1"/>
    </source>
</evidence>
<feature type="domain" description="VPS28 N-terminal" evidence="10">
    <location>
        <begin position="1"/>
        <end position="85"/>
    </location>
</feature>
<dbReference type="Proteomes" id="UP001168821">
    <property type="component" value="Unassembled WGS sequence"/>
</dbReference>
<dbReference type="GO" id="GO:0044877">
    <property type="term" value="F:protein-containing complex binding"/>
    <property type="evidence" value="ECO:0007669"/>
    <property type="project" value="TreeGrafter"/>
</dbReference>
<comment type="subcellular location">
    <subcellularLocation>
        <location evidence="1">Endosome</location>
    </subcellularLocation>
</comment>
<dbReference type="InterPro" id="IPR017898">
    <property type="entry name" value="VPS28_N"/>
</dbReference>
<keyword evidence="12" id="KW-1185">Reference proteome</keyword>